<dbReference type="PROSITE" id="PS50846">
    <property type="entry name" value="HMA_2"/>
    <property type="match status" value="1"/>
</dbReference>
<protein>
    <submittedName>
        <fullName evidence="4">Copper chaperone</fullName>
    </submittedName>
</protein>
<dbReference type="InterPro" id="IPR017969">
    <property type="entry name" value="Heavy-metal-associated_CS"/>
</dbReference>
<evidence type="ECO:0000313" key="4">
    <source>
        <dbReference type="EMBL" id="AGC71086.1"/>
    </source>
</evidence>
<name>L7VUX4_9BACT</name>
<reference evidence="4" key="1">
    <citation type="submission" date="2012-09" db="EMBL/GenBank/DDBJ databases">
        <title>Metagenomic Characterization of a Microbial Community in Wastewater Detects High Levels of Antibiotic Resistance.</title>
        <authorList>
            <person name="Abrams M."/>
            <person name="Caldwell A."/>
            <person name="Vandaei E."/>
            <person name="Lee W."/>
            <person name="Perrott J."/>
            <person name="Khan S.Y."/>
            <person name="Ta J."/>
            <person name="Romero D."/>
            <person name="Nguyen V."/>
            <person name="Pourmand N."/>
            <person name="Ouverney C.C."/>
        </authorList>
    </citation>
    <scope>NUCLEOTIDE SEQUENCE</scope>
</reference>
<dbReference type="PRINTS" id="PR00941">
    <property type="entry name" value="CDATPASE"/>
</dbReference>
<evidence type="ECO:0000256" key="1">
    <source>
        <dbReference type="ARBA" id="ARBA00022723"/>
    </source>
</evidence>
<organism evidence="4">
    <name type="scientific">uncultured bacterium A1Q1_fos_324</name>
    <dbReference type="NCBI Taxonomy" id="1256572"/>
    <lineage>
        <taxon>Bacteria</taxon>
        <taxon>environmental samples</taxon>
    </lineage>
</organism>
<dbReference type="EMBL" id="JX649861">
    <property type="protein sequence ID" value="AGC71086.1"/>
    <property type="molecule type" value="Genomic_DNA"/>
</dbReference>
<sequence>MNTATYRINGMTCGHCAGAVTEELKTLAGVQDVSVNVDAGEATVTSDAPLDQAAVEAAIDEAGYTLAGPRDLPLI</sequence>
<dbReference type="CDD" id="cd00371">
    <property type="entry name" value="HMA"/>
    <property type="match status" value="1"/>
</dbReference>
<dbReference type="Pfam" id="PF00403">
    <property type="entry name" value="HMA"/>
    <property type="match status" value="1"/>
</dbReference>
<dbReference type="PROSITE" id="PS01047">
    <property type="entry name" value="HMA_1"/>
    <property type="match status" value="1"/>
</dbReference>
<accession>L7VUX4</accession>
<dbReference type="InterPro" id="IPR006121">
    <property type="entry name" value="HMA_dom"/>
</dbReference>
<dbReference type="SUPFAM" id="SSF55008">
    <property type="entry name" value="HMA, heavy metal-associated domain"/>
    <property type="match status" value="1"/>
</dbReference>
<proteinExistence type="predicted"/>
<evidence type="ECO:0000256" key="2">
    <source>
        <dbReference type="ARBA" id="ARBA00022967"/>
    </source>
</evidence>
<dbReference type="GO" id="GO:0019829">
    <property type="term" value="F:ATPase-coupled monoatomic cation transmembrane transporter activity"/>
    <property type="evidence" value="ECO:0007669"/>
    <property type="project" value="InterPro"/>
</dbReference>
<dbReference type="GO" id="GO:0016020">
    <property type="term" value="C:membrane"/>
    <property type="evidence" value="ECO:0007669"/>
    <property type="project" value="InterPro"/>
</dbReference>
<keyword evidence="1" id="KW-0479">Metal-binding</keyword>
<dbReference type="AlphaFoldDB" id="L7VUX4"/>
<dbReference type="GO" id="GO:0046872">
    <property type="term" value="F:metal ion binding"/>
    <property type="evidence" value="ECO:0007669"/>
    <property type="project" value="UniProtKB-KW"/>
</dbReference>
<evidence type="ECO:0000259" key="3">
    <source>
        <dbReference type="PROSITE" id="PS50846"/>
    </source>
</evidence>
<dbReference type="InterPro" id="IPR027256">
    <property type="entry name" value="P-typ_ATPase_IB"/>
</dbReference>
<dbReference type="Gene3D" id="3.30.70.100">
    <property type="match status" value="1"/>
</dbReference>
<feature type="domain" description="HMA" evidence="3">
    <location>
        <begin position="2"/>
        <end position="67"/>
    </location>
</feature>
<keyword evidence="2" id="KW-1278">Translocase</keyword>
<dbReference type="InterPro" id="IPR036163">
    <property type="entry name" value="HMA_dom_sf"/>
</dbReference>